<evidence type="ECO:0000313" key="3">
    <source>
        <dbReference type="EMBL" id="CAL6009062.1"/>
    </source>
</evidence>
<organism evidence="2">
    <name type="scientific">Hexamita inflata</name>
    <dbReference type="NCBI Taxonomy" id="28002"/>
    <lineage>
        <taxon>Eukaryota</taxon>
        <taxon>Metamonada</taxon>
        <taxon>Diplomonadida</taxon>
        <taxon>Hexamitidae</taxon>
        <taxon>Hexamitinae</taxon>
        <taxon>Hexamita</taxon>
    </lineage>
</organism>
<keyword evidence="1" id="KW-0812">Transmembrane</keyword>
<gene>
    <name evidence="3" type="ORF">HINF_LOCUS21423</name>
    <name evidence="2" type="ORF">HINF_LOCUS7851</name>
</gene>
<feature type="transmembrane region" description="Helical" evidence="1">
    <location>
        <begin position="68"/>
        <end position="86"/>
    </location>
</feature>
<reference evidence="2" key="1">
    <citation type="submission" date="2023-06" db="EMBL/GenBank/DDBJ databases">
        <authorList>
            <person name="Kurt Z."/>
        </authorList>
    </citation>
    <scope>NUCLEOTIDE SEQUENCE</scope>
</reference>
<comment type="caution">
    <text evidence="2">The sequence shown here is derived from an EMBL/GenBank/DDBJ whole genome shotgun (WGS) entry which is preliminary data.</text>
</comment>
<feature type="transmembrane region" description="Helical" evidence="1">
    <location>
        <begin position="12"/>
        <end position="30"/>
    </location>
</feature>
<sequence>MSMTSLLFDALFYSVWYRFEKCIYIFLFYLSPGKLYRSDEIIPLLIYFHREFQRQVDQSHLRRLVERLLTSTFGFILVSSFIFVHVPNSLNTFYMKTVDFSNPLETGFVWFHIVKCIDDYNTYMVRYIRVFSIGFHFPHKKWKNILTKYH</sequence>
<keyword evidence="1" id="KW-0472">Membrane</keyword>
<evidence type="ECO:0000256" key="1">
    <source>
        <dbReference type="SAM" id="Phobius"/>
    </source>
</evidence>
<evidence type="ECO:0000313" key="2">
    <source>
        <dbReference type="EMBL" id="CAI9920206.1"/>
    </source>
</evidence>
<name>A0AA86NJP2_9EUKA</name>
<reference evidence="3 4" key="2">
    <citation type="submission" date="2024-07" db="EMBL/GenBank/DDBJ databases">
        <authorList>
            <person name="Akdeniz Z."/>
        </authorList>
    </citation>
    <scope>NUCLEOTIDE SEQUENCE [LARGE SCALE GENOMIC DNA]</scope>
</reference>
<dbReference type="AlphaFoldDB" id="A0AA86NJP2"/>
<proteinExistence type="predicted"/>
<dbReference type="EMBL" id="CAXDID020000058">
    <property type="protein sequence ID" value="CAL6009062.1"/>
    <property type="molecule type" value="Genomic_DNA"/>
</dbReference>
<dbReference type="Proteomes" id="UP001642409">
    <property type="component" value="Unassembled WGS sequence"/>
</dbReference>
<dbReference type="EMBL" id="CATOUU010000195">
    <property type="protein sequence ID" value="CAI9920206.1"/>
    <property type="molecule type" value="Genomic_DNA"/>
</dbReference>
<keyword evidence="4" id="KW-1185">Reference proteome</keyword>
<keyword evidence="1" id="KW-1133">Transmembrane helix</keyword>
<accession>A0AA86NJP2</accession>
<evidence type="ECO:0000313" key="4">
    <source>
        <dbReference type="Proteomes" id="UP001642409"/>
    </source>
</evidence>
<protein>
    <submittedName>
        <fullName evidence="3">Hypothetical_protein</fullName>
    </submittedName>
</protein>